<sequence>MSIPPPPGPQQPQDPYGPPQPQGPGPYPQQPYGPQAPQGPYPGAPYAGAPYAVWGQGYLPLNRPAPVNGVAIAALVLGVLCFLPAVGLVLGVIALLQIKKRGERGTGMAIGGAVLSSLGLALWVVMLATGGASSFWEGFKEGANGNSSLSLVKGDCFDVPGDSIDEDVYDVDTVDCAGEHEGEVFGTVRLSGGSYPGDAHVADEAEDKCYTLETRYTMDTWTLTDEIDVYHLTPTRESWEWGDRQIVCVFAHTDERSKLTGSLRSDATTLTADQLAFLEAVNALDDALYEEPEEYAEDDLDVNKAWAGDVADATAEQAEALNGRSWQSGARQPVADLVKTMGKAGKEWTAASTASDVDTFYEHYDTAYSYVDGDETVTAREALGLATTPPAYEDDSGGGSGGGGDGGLDV</sequence>
<name>A0ABY4Z2L9_9ACTN</name>
<evidence type="ECO:0000259" key="4">
    <source>
        <dbReference type="Pfam" id="PF13845"/>
    </source>
</evidence>
<dbReference type="InterPro" id="IPR026004">
    <property type="entry name" value="Septum_form"/>
</dbReference>
<proteinExistence type="predicted"/>
<feature type="region of interest" description="Disordered" evidence="1">
    <location>
        <begin position="387"/>
        <end position="410"/>
    </location>
</feature>
<reference evidence="5" key="1">
    <citation type="submission" date="2022-06" db="EMBL/GenBank/DDBJ databases">
        <title>Complete genome sequence of soil microorganisms Streptomyces sp. Qhu-M197 isolated from Alpine meadows habitats on the Tibetan Plateau.</title>
        <authorList>
            <person name="Zhang B."/>
            <person name="Xiang X."/>
            <person name="Fan J."/>
        </authorList>
    </citation>
    <scope>NUCLEOTIDE SEQUENCE</scope>
    <source>
        <strain evidence="5">Qhu-M197</strain>
    </source>
</reference>
<feature type="compositionally biased region" description="Pro residues" evidence="1">
    <location>
        <begin position="1"/>
        <end position="31"/>
    </location>
</feature>
<evidence type="ECO:0000313" key="5">
    <source>
        <dbReference type="EMBL" id="USQ83289.1"/>
    </source>
</evidence>
<evidence type="ECO:0000256" key="2">
    <source>
        <dbReference type="SAM" id="Phobius"/>
    </source>
</evidence>
<dbReference type="Pfam" id="PF13845">
    <property type="entry name" value="Septum_form"/>
    <property type="match status" value="1"/>
</dbReference>
<evidence type="ECO:0000313" key="6">
    <source>
        <dbReference type="Proteomes" id="UP001056374"/>
    </source>
</evidence>
<feature type="compositionally biased region" description="Gly residues" evidence="1">
    <location>
        <begin position="397"/>
        <end position="410"/>
    </location>
</feature>
<dbReference type="InterPro" id="IPR025241">
    <property type="entry name" value="DUF4190"/>
</dbReference>
<keyword evidence="2" id="KW-1133">Transmembrane helix</keyword>
<dbReference type="RefSeq" id="WP_252546141.1">
    <property type="nucleotide sequence ID" value="NZ_CP099468.1"/>
</dbReference>
<dbReference type="Proteomes" id="UP001056374">
    <property type="component" value="Chromosome"/>
</dbReference>
<accession>A0ABY4Z2L9</accession>
<dbReference type="EMBL" id="CP099468">
    <property type="protein sequence ID" value="USQ83289.1"/>
    <property type="molecule type" value="Genomic_DNA"/>
</dbReference>
<feature type="transmembrane region" description="Helical" evidence="2">
    <location>
        <begin position="70"/>
        <end position="96"/>
    </location>
</feature>
<feature type="domain" description="Septum formation-related" evidence="4">
    <location>
        <begin position="150"/>
        <end position="248"/>
    </location>
</feature>
<evidence type="ECO:0000256" key="1">
    <source>
        <dbReference type="SAM" id="MobiDB-lite"/>
    </source>
</evidence>
<gene>
    <name evidence="5" type="ORF">NFX46_05505</name>
</gene>
<protein>
    <submittedName>
        <fullName evidence="5">DUF4190 domain-containing protein</fullName>
    </submittedName>
</protein>
<keyword evidence="2" id="KW-0812">Transmembrane</keyword>
<organism evidence="5 6">
    <name type="scientific">Streptomyces phaeoluteigriseus</name>
    <dbReference type="NCBI Taxonomy" id="114686"/>
    <lineage>
        <taxon>Bacteria</taxon>
        <taxon>Bacillati</taxon>
        <taxon>Actinomycetota</taxon>
        <taxon>Actinomycetes</taxon>
        <taxon>Kitasatosporales</taxon>
        <taxon>Streptomycetaceae</taxon>
        <taxon>Streptomyces</taxon>
        <taxon>Streptomyces aurantiacus group</taxon>
    </lineage>
</organism>
<keyword evidence="6" id="KW-1185">Reference proteome</keyword>
<evidence type="ECO:0000259" key="3">
    <source>
        <dbReference type="Pfam" id="PF13828"/>
    </source>
</evidence>
<dbReference type="Pfam" id="PF13828">
    <property type="entry name" value="DUF4190"/>
    <property type="match status" value="1"/>
</dbReference>
<feature type="region of interest" description="Disordered" evidence="1">
    <location>
        <begin position="1"/>
        <end position="39"/>
    </location>
</feature>
<feature type="domain" description="DUF4190" evidence="3">
    <location>
        <begin position="71"/>
        <end position="125"/>
    </location>
</feature>
<keyword evidence="2" id="KW-0472">Membrane</keyword>
<feature type="transmembrane region" description="Helical" evidence="2">
    <location>
        <begin position="108"/>
        <end position="128"/>
    </location>
</feature>